<dbReference type="Proteomes" id="UP000831701">
    <property type="component" value="Chromosome 5"/>
</dbReference>
<evidence type="ECO:0000313" key="1">
    <source>
        <dbReference type="EMBL" id="KAI3372513.1"/>
    </source>
</evidence>
<name>A0ACB8WXD5_9TELE</name>
<comment type="caution">
    <text evidence="1">The sequence shown here is derived from an EMBL/GenBank/DDBJ whole genome shotgun (WGS) entry which is preliminary data.</text>
</comment>
<reference evidence="1" key="1">
    <citation type="submission" date="2022-04" db="EMBL/GenBank/DDBJ databases">
        <title>Jade perch genome.</title>
        <authorList>
            <person name="Chao B."/>
        </authorList>
    </citation>
    <scope>NUCLEOTIDE SEQUENCE</scope>
    <source>
        <strain evidence="1">CB-2022</strain>
    </source>
</reference>
<organism evidence="1 2">
    <name type="scientific">Scortum barcoo</name>
    <name type="common">barcoo grunter</name>
    <dbReference type="NCBI Taxonomy" id="214431"/>
    <lineage>
        <taxon>Eukaryota</taxon>
        <taxon>Metazoa</taxon>
        <taxon>Chordata</taxon>
        <taxon>Craniata</taxon>
        <taxon>Vertebrata</taxon>
        <taxon>Euteleostomi</taxon>
        <taxon>Actinopterygii</taxon>
        <taxon>Neopterygii</taxon>
        <taxon>Teleostei</taxon>
        <taxon>Neoteleostei</taxon>
        <taxon>Acanthomorphata</taxon>
        <taxon>Eupercaria</taxon>
        <taxon>Centrarchiformes</taxon>
        <taxon>Terapontoidei</taxon>
        <taxon>Terapontidae</taxon>
        <taxon>Scortum</taxon>
    </lineage>
</organism>
<keyword evidence="2" id="KW-1185">Reference proteome</keyword>
<proteinExistence type="predicted"/>
<protein>
    <submittedName>
        <fullName evidence="1">Uncharacterized protein</fullName>
    </submittedName>
</protein>
<sequence>MKELAFIFLLLCDPGLAQRSPVTAGQGRYSLVHTARTVRKKKSDIYFINILYDVAGGSRTVRQFFCVDPGCAAHVMKVFCGDRLVTERTDLANCTGVPPLWTVCQARWSGLRFHRHRRPT</sequence>
<dbReference type="EMBL" id="CM041535">
    <property type="protein sequence ID" value="KAI3372513.1"/>
    <property type="molecule type" value="Genomic_DNA"/>
</dbReference>
<evidence type="ECO:0000313" key="2">
    <source>
        <dbReference type="Proteomes" id="UP000831701"/>
    </source>
</evidence>
<feature type="non-terminal residue" evidence="1">
    <location>
        <position position="120"/>
    </location>
</feature>
<accession>A0ACB8WXD5</accession>
<gene>
    <name evidence="1" type="ORF">L3Q82_022992</name>
</gene>